<gene>
    <name evidence="4" type="ORF">CLV56_3379</name>
</gene>
<comment type="similarity">
    <text evidence="1 2">Belongs to the UPF0225 family.</text>
</comment>
<keyword evidence="5" id="KW-1185">Reference proteome</keyword>
<dbReference type="InterPro" id="IPR032710">
    <property type="entry name" value="NTF2-like_dom_sf"/>
</dbReference>
<dbReference type="SUPFAM" id="SSF54427">
    <property type="entry name" value="NTF2-like"/>
    <property type="match status" value="1"/>
</dbReference>
<reference evidence="4 5" key="1">
    <citation type="submission" date="2017-11" db="EMBL/GenBank/DDBJ databases">
        <title>Genomic Encyclopedia of Archaeal and Bacterial Type Strains, Phase II (KMG-II): From Individual Species to Whole Genera.</title>
        <authorList>
            <person name="Goeker M."/>
        </authorList>
    </citation>
    <scope>NUCLEOTIDE SEQUENCE [LARGE SCALE GENOMIC DNA]</scope>
    <source>
        <strain evidence="4 5">DSM 27763</strain>
    </source>
</reference>
<dbReference type="InterPro" id="IPR048469">
    <property type="entry name" value="YchJ-like_M"/>
</dbReference>
<feature type="domain" description="YchJ-like middle NTF2-like" evidence="3">
    <location>
        <begin position="34"/>
        <end position="127"/>
    </location>
</feature>
<name>A0A0B2B667_9ACTN</name>
<dbReference type="Gene3D" id="3.10.450.50">
    <property type="match status" value="1"/>
</dbReference>
<dbReference type="HAMAP" id="MF_00612">
    <property type="entry name" value="UPF0225"/>
    <property type="match status" value="1"/>
</dbReference>
<evidence type="ECO:0000256" key="1">
    <source>
        <dbReference type="ARBA" id="ARBA00010839"/>
    </source>
</evidence>
<dbReference type="EMBL" id="PGEZ01000002">
    <property type="protein sequence ID" value="PJJ53877.1"/>
    <property type="molecule type" value="Genomic_DNA"/>
</dbReference>
<dbReference type="Proteomes" id="UP000230842">
    <property type="component" value="Unassembled WGS sequence"/>
</dbReference>
<dbReference type="OrthoDB" id="21421at2"/>
<protein>
    <recommendedName>
        <fullName evidence="2">UPF0225 protein CLV56_3379</fullName>
    </recommendedName>
</protein>
<comment type="caution">
    <text evidence="4">The sequence shown here is derived from an EMBL/GenBank/DDBJ whole genome shotgun (WGS) entry which is preliminary data.</text>
</comment>
<dbReference type="Pfam" id="PF17775">
    <property type="entry name" value="YchJ_M-like"/>
    <property type="match status" value="1"/>
</dbReference>
<dbReference type="InterPro" id="IPR023006">
    <property type="entry name" value="YchJ-like"/>
</dbReference>
<evidence type="ECO:0000313" key="5">
    <source>
        <dbReference type="Proteomes" id="UP000230842"/>
    </source>
</evidence>
<proteinExistence type="inferred from homology"/>
<organism evidence="4 5">
    <name type="scientific">Mumia flava</name>
    <dbReference type="NCBI Taxonomy" id="1348852"/>
    <lineage>
        <taxon>Bacteria</taxon>
        <taxon>Bacillati</taxon>
        <taxon>Actinomycetota</taxon>
        <taxon>Actinomycetes</taxon>
        <taxon>Propionibacteriales</taxon>
        <taxon>Nocardioidaceae</taxon>
        <taxon>Mumia</taxon>
    </lineage>
</organism>
<dbReference type="PANTHER" id="PTHR33747">
    <property type="entry name" value="UPF0225 PROTEIN SCO1677"/>
    <property type="match status" value="1"/>
</dbReference>
<evidence type="ECO:0000313" key="4">
    <source>
        <dbReference type="EMBL" id="PJJ53877.1"/>
    </source>
</evidence>
<dbReference type="AlphaFoldDB" id="A0A0B2B667"/>
<dbReference type="PANTHER" id="PTHR33747:SF1">
    <property type="entry name" value="ADENYLATE CYCLASE-ASSOCIATED CAP C-TERMINAL DOMAIN-CONTAINING PROTEIN"/>
    <property type="match status" value="1"/>
</dbReference>
<evidence type="ECO:0000256" key="2">
    <source>
        <dbReference type="HAMAP-Rule" id="MF_00612"/>
    </source>
</evidence>
<dbReference type="SUPFAM" id="SSF103642">
    <property type="entry name" value="Sec-C motif"/>
    <property type="match status" value="1"/>
</dbReference>
<evidence type="ECO:0000259" key="3">
    <source>
        <dbReference type="Pfam" id="PF17775"/>
    </source>
</evidence>
<sequence length="136" mass="14932">MSWPAAPVPCPCGSGAAYDACCGPLHRGERQARTPEELMRSRYAAYALDLTDYVFRTWHPRTRPDDVTPAPGLTWERLEIVEAETDPGAEVGVVEFRAHHRAGGAVGVMHERSRFERRAGRWVYVGGDLLDPGAGG</sequence>
<accession>A0A0B2B667</accession>
<dbReference type="InterPro" id="IPR004027">
    <property type="entry name" value="SEC_C_motif"/>
</dbReference>
<dbReference type="RefSeq" id="WP_039359493.1">
    <property type="nucleotide sequence ID" value="NZ_PGEZ01000002.1"/>
</dbReference>
<dbReference type="Pfam" id="PF02810">
    <property type="entry name" value="SEC-C"/>
    <property type="match status" value="1"/>
</dbReference>